<keyword evidence="3" id="KW-1185">Reference proteome</keyword>
<proteinExistence type="predicted"/>
<organism evidence="2 3">
    <name type="scientific">Dyadobacter frigoris</name>
    <dbReference type="NCBI Taxonomy" id="2576211"/>
    <lineage>
        <taxon>Bacteria</taxon>
        <taxon>Pseudomonadati</taxon>
        <taxon>Bacteroidota</taxon>
        <taxon>Cytophagia</taxon>
        <taxon>Cytophagales</taxon>
        <taxon>Spirosomataceae</taxon>
        <taxon>Dyadobacter</taxon>
    </lineage>
</organism>
<sequence length="160" mass="18214">MSIEASEQSQQEKGGFATNLVDVDQWFSTYFQTFIDIGAGLKDPSEILTYWGVPLHSSSPKHSKWLKSAKEVMDFLQDMQKGLKEVGYTHTVAIDKMITMYSENAGRVETIMSRRGKDDLEVDRAAISFELRRGGKEWIIISTTAQPTKLTKLQDVWLEF</sequence>
<dbReference type="RefSeq" id="WP_137339045.1">
    <property type="nucleotide sequence ID" value="NZ_BSQH01000011.1"/>
</dbReference>
<evidence type="ECO:0000313" key="2">
    <source>
        <dbReference type="EMBL" id="TKT93369.1"/>
    </source>
</evidence>
<dbReference type="EMBL" id="SZVO01000002">
    <property type="protein sequence ID" value="TKT93369.1"/>
    <property type="molecule type" value="Genomic_DNA"/>
</dbReference>
<gene>
    <name evidence="2" type="ORF">FDK13_05830</name>
</gene>
<dbReference type="Pfam" id="PF20795">
    <property type="entry name" value="DUF6841"/>
    <property type="match status" value="1"/>
</dbReference>
<protein>
    <recommendedName>
        <fullName evidence="1">DUF6841 domain-containing protein</fullName>
    </recommendedName>
</protein>
<dbReference type="AlphaFoldDB" id="A0A4U6D7F8"/>
<reference evidence="2 3" key="1">
    <citation type="submission" date="2019-05" db="EMBL/GenBank/DDBJ databases">
        <title>Dyadobacter AR-3-8 sp. nov., isolated from arctic soil.</title>
        <authorList>
            <person name="Chaudhary D.K."/>
        </authorList>
    </citation>
    <scope>NUCLEOTIDE SEQUENCE [LARGE SCALE GENOMIC DNA]</scope>
    <source>
        <strain evidence="2 3">AR-3-8</strain>
    </source>
</reference>
<dbReference type="Proteomes" id="UP000304900">
    <property type="component" value="Unassembled WGS sequence"/>
</dbReference>
<evidence type="ECO:0000259" key="1">
    <source>
        <dbReference type="Pfam" id="PF20795"/>
    </source>
</evidence>
<dbReference type="OrthoDB" id="8964216at2"/>
<accession>A0A4U6D7F8</accession>
<dbReference type="InterPro" id="IPR049219">
    <property type="entry name" value="DUF6841"/>
</dbReference>
<feature type="domain" description="DUF6841" evidence="1">
    <location>
        <begin position="22"/>
        <end position="148"/>
    </location>
</feature>
<name>A0A4U6D7F8_9BACT</name>
<evidence type="ECO:0000313" key="3">
    <source>
        <dbReference type="Proteomes" id="UP000304900"/>
    </source>
</evidence>
<comment type="caution">
    <text evidence="2">The sequence shown here is derived from an EMBL/GenBank/DDBJ whole genome shotgun (WGS) entry which is preliminary data.</text>
</comment>